<feature type="compositionally biased region" description="Polar residues" evidence="1">
    <location>
        <begin position="8"/>
        <end position="23"/>
    </location>
</feature>
<name>A0AAV7UF52_PLEWA</name>
<feature type="region of interest" description="Disordered" evidence="1">
    <location>
        <begin position="105"/>
        <end position="124"/>
    </location>
</feature>
<dbReference type="EMBL" id="JANPWB010000005">
    <property type="protein sequence ID" value="KAJ1187321.1"/>
    <property type="molecule type" value="Genomic_DNA"/>
</dbReference>
<reference evidence="2" key="1">
    <citation type="journal article" date="2022" name="bioRxiv">
        <title>Sequencing and chromosome-scale assembly of the giantPleurodeles waltlgenome.</title>
        <authorList>
            <person name="Brown T."/>
            <person name="Elewa A."/>
            <person name="Iarovenko S."/>
            <person name="Subramanian E."/>
            <person name="Araus A.J."/>
            <person name="Petzold A."/>
            <person name="Susuki M."/>
            <person name="Suzuki K.-i.T."/>
            <person name="Hayashi T."/>
            <person name="Toyoda A."/>
            <person name="Oliveira C."/>
            <person name="Osipova E."/>
            <person name="Leigh N.D."/>
            <person name="Simon A."/>
            <person name="Yun M.H."/>
        </authorList>
    </citation>
    <scope>NUCLEOTIDE SEQUENCE</scope>
    <source>
        <strain evidence="2">20211129_DDA</strain>
        <tissue evidence="2">Liver</tissue>
    </source>
</reference>
<accession>A0AAV7UF52</accession>
<feature type="region of interest" description="Disordered" evidence="1">
    <location>
        <begin position="1"/>
        <end position="24"/>
    </location>
</feature>
<comment type="caution">
    <text evidence="2">The sequence shown here is derived from an EMBL/GenBank/DDBJ whole genome shotgun (WGS) entry which is preliminary data.</text>
</comment>
<evidence type="ECO:0000313" key="2">
    <source>
        <dbReference type="EMBL" id="KAJ1187321.1"/>
    </source>
</evidence>
<sequence>MMGRLQARSVQQRPTVSQPSTGPSFPPVLQYSCAVSDIHHGCVPCLQTSTQSKVVPYTAREERQFSPPSGRHAVNGQQRNACSPSGPCRVRGRPPPAAHAITSMQFPDARPQKADEVPNGATPPQKASIQVLMPPHRIPLLMCSDTGPLKRGWQQAKQDRGLWDGVILKSIRHLAWLATPHLPTAPILLSRTSRDWVMEANMASLPGTAMSWPSGAI</sequence>
<organism evidence="2 3">
    <name type="scientific">Pleurodeles waltl</name>
    <name type="common">Iberian ribbed newt</name>
    <dbReference type="NCBI Taxonomy" id="8319"/>
    <lineage>
        <taxon>Eukaryota</taxon>
        <taxon>Metazoa</taxon>
        <taxon>Chordata</taxon>
        <taxon>Craniata</taxon>
        <taxon>Vertebrata</taxon>
        <taxon>Euteleostomi</taxon>
        <taxon>Amphibia</taxon>
        <taxon>Batrachia</taxon>
        <taxon>Caudata</taxon>
        <taxon>Salamandroidea</taxon>
        <taxon>Salamandridae</taxon>
        <taxon>Pleurodelinae</taxon>
        <taxon>Pleurodeles</taxon>
    </lineage>
</organism>
<keyword evidence="3" id="KW-1185">Reference proteome</keyword>
<feature type="region of interest" description="Disordered" evidence="1">
    <location>
        <begin position="60"/>
        <end position="100"/>
    </location>
</feature>
<protein>
    <submittedName>
        <fullName evidence="2">Uncharacterized protein</fullName>
    </submittedName>
</protein>
<gene>
    <name evidence="2" type="ORF">NDU88_004098</name>
</gene>
<dbReference type="AlphaFoldDB" id="A0AAV7UF52"/>
<evidence type="ECO:0000313" key="3">
    <source>
        <dbReference type="Proteomes" id="UP001066276"/>
    </source>
</evidence>
<proteinExistence type="predicted"/>
<dbReference type="Proteomes" id="UP001066276">
    <property type="component" value="Chromosome 3_1"/>
</dbReference>
<evidence type="ECO:0000256" key="1">
    <source>
        <dbReference type="SAM" id="MobiDB-lite"/>
    </source>
</evidence>